<evidence type="ECO:0000256" key="3">
    <source>
        <dbReference type="ARBA" id="ARBA00012417"/>
    </source>
</evidence>
<evidence type="ECO:0000313" key="19">
    <source>
        <dbReference type="EMBL" id="MFB9149103.1"/>
    </source>
</evidence>
<evidence type="ECO:0000256" key="2">
    <source>
        <dbReference type="ARBA" id="ARBA00001946"/>
    </source>
</evidence>
<evidence type="ECO:0000256" key="15">
    <source>
        <dbReference type="ARBA" id="ARBA00025483"/>
    </source>
</evidence>
<evidence type="ECO:0000256" key="11">
    <source>
        <dbReference type="ARBA" id="ARBA00022839"/>
    </source>
</evidence>
<comment type="catalytic activity">
    <reaction evidence="16 17">
        <text>DNA(n) + a 2'-deoxyribonucleoside 5'-triphosphate = DNA(n+1) + diphosphate</text>
        <dbReference type="Rhea" id="RHEA:22508"/>
        <dbReference type="Rhea" id="RHEA-COMP:17339"/>
        <dbReference type="Rhea" id="RHEA-COMP:17340"/>
        <dbReference type="ChEBI" id="CHEBI:33019"/>
        <dbReference type="ChEBI" id="CHEBI:61560"/>
        <dbReference type="ChEBI" id="CHEBI:173112"/>
        <dbReference type="EC" id="2.7.7.7"/>
    </reaction>
</comment>
<evidence type="ECO:0000256" key="9">
    <source>
        <dbReference type="ARBA" id="ARBA00022723"/>
    </source>
</evidence>
<accession>A0ABV5HXH1</accession>
<evidence type="ECO:0000256" key="16">
    <source>
        <dbReference type="ARBA" id="ARBA00049244"/>
    </source>
</evidence>
<comment type="subunit">
    <text evidence="17">DNA polymerase III contains a core (composed of alpha, epsilon and theta chains) that associates with a tau subunit. This core dimerizes to form the POLIII' complex. PolIII' associates with the gamma complex (composed of gamma, delta, delta', psi and chi chains) and with the beta chain to form the complete DNA polymerase III complex.</text>
</comment>
<dbReference type="NCBIfam" id="TIGR00573">
    <property type="entry name" value="dnaq"/>
    <property type="match status" value="1"/>
</dbReference>
<evidence type="ECO:0000313" key="20">
    <source>
        <dbReference type="Proteomes" id="UP001589670"/>
    </source>
</evidence>
<dbReference type="PANTHER" id="PTHR30231">
    <property type="entry name" value="DNA POLYMERASE III SUBUNIT EPSILON"/>
    <property type="match status" value="1"/>
</dbReference>
<evidence type="ECO:0000256" key="4">
    <source>
        <dbReference type="ARBA" id="ARBA00020352"/>
    </source>
</evidence>
<evidence type="ECO:0000256" key="12">
    <source>
        <dbReference type="ARBA" id="ARBA00022842"/>
    </source>
</evidence>
<keyword evidence="12 17" id="KW-0460">Magnesium</keyword>
<dbReference type="SMART" id="SM00479">
    <property type="entry name" value="EXOIII"/>
    <property type="match status" value="1"/>
</dbReference>
<dbReference type="EMBL" id="JBHMEC010000008">
    <property type="protein sequence ID" value="MFB9149103.1"/>
    <property type="molecule type" value="Genomic_DNA"/>
</dbReference>
<evidence type="ECO:0000256" key="17">
    <source>
        <dbReference type="RuleBase" id="RU364087"/>
    </source>
</evidence>
<dbReference type="Gene3D" id="3.30.420.10">
    <property type="entry name" value="Ribonuclease H-like superfamily/Ribonuclease H"/>
    <property type="match status" value="1"/>
</dbReference>
<evidence type="ECO:0000256" key="13">
    <source>
        <dbReference type="ARBA" id="ARBA00022932"/>
    </source>
</evidence>
<evidence type="ECO:0000256" key="6">
    <source>
        <dbReference type="ARBA" id="ARBA00022695"/>
    </source>
</evidence>
<keyword evidence="8 17" id="KW-0540">Nuclease</keyword>
<dbReference type="InterPro" id="IPR006054">
    <property type="entry name" value="DnaQ"/>
</dbReference>
<reference evidence="19 20" key="1">
    <citation type="submission" date="2024-09" db="EMBL/GenBank/DDBJ databases">
        <authorList>
            <person name="Sun Q."/>
            <person name="Mori K."/>
        </authorList>
    </citation>
    <scope>NUCLEOTIDE SEQUENCE [LARGE SCALE GENOMIC DNA]</scope>
    <source>
        <strain evidence="19 20">CECT 9424</strain>
    </source>
</reference>
<keyword evidence="6 17" id="KW-0548">Nucleotidyltransferase</keyword>
<dbReference type="Pfam" id="PF00929">
    <property type="entry name" value="RNase_T"/>
    <property type="match status" value="1"/>
</dbReference>
<keyword evidence="20" id="KW-1185">Reference proteome</keyword>
<dbReference type="NCBIfam" id="NF004316">
    <property type="entry name" value="PRK05711.1"/>
    <property type="match status" value="1"/>
</dbReference>
<dbReference type="NCBIfam" id="TIGR01406">
    <property type="entry name" value="dnaQ_proteo"/>
    <property type="match status" value="1"/>
</dbReference>
<dbReference type="CDD" id="cd06131">
    <property type="entry name" value="DNA_pol_III_epsilon_Ecoli_like"/>
    <property type="match status" value="1"/>
</dbReference>
<evidence type="ECO:0000256" key="10">
    <source>
        <dbReference type="ARBA" id="ARBA00022801"/>
    </source>
</evidence>
<dbReference type="InterPro" id="IPR012337">
    <property type="entry name" value="RNaseH-like_sf"/>
</dbReference>
<comment type="cofactor">
    <cofactor evidence="2 17">
        <name>Mg(2+)</name>
        <dbReference type="ChEBI" id="CHEBI:18420"/>
    </cofactor>
</comment>
<dbReference type="SUPFAM" id="SSF53098">
    <property type="entry name" value="Ribonuclease H-like"/>
    <property type="match status" value="1"/>
</dbReference>
<protein>
    <recommendedName>
        <fullName evidence="4 17">DNA polymerase III subunit epsilon</fullName>
        <ecNumber evidence="3 17">2.7.7.7</ecNumber>
    </recommendedName>
</protein>
<feature type="domain" description="Exonuclease" evidence="18">
    <location>
        <begin position="2"/>
        <end position="172"/>
    </location>
</feature>
<dbReference type="InterPro" id="IPR013520">
    <property type="entry name" value="Ribonucl_H"/>
</dbReference>
<dbReference type="GO" id="GO:0003887">
    <property type="term" value="F:DNA-directed DNA polymerase activity"/>
    <property type="evidence" value="ECO:0007669"/>
    <property type="project" value="UniProtKB-EC"/>
</dbReference>
<sequence length="231" mass="25200">MREIVLDTETTGLEPADGHRVVEIGAVELYNHMPTGRTYHQYINPARPMPEEAFAVHGLGDDFLRDKPLFTDIGAQFIAFVGDSRLVIHNAGFDMKFLNWELKSCSLAPLPMERAIDTLAIARRKYPGAPASLDALCRRFGIDNAARTLHGALLDSEILAEVYLELIGGRQPDFALGAGPGVSGYGPAGNRDAGWRPGARPEPLPPRLTDAERAAHEAFVAGMGEKALWDR</sequence>
<keyword evidence="7 17" id="KW-0235">DNA replication</keyword>
<keyword evidence="14 17" id="KW-0464">Manganese</keyword>
<evidence type="ECO:0000259" key="18">
    <source>
        <dbReference type="SMART" id="SM00479"/>
    </source>
</evidence>
<comment type="caution">
    <text evidence="19">The sequence shown here is derived from an EMBL/GenBank/DDBJ whole genome shotgun (WGS) entry which is preliminary data.</text>
</comment>
<evidence type="ECO:0000256" key="5">
    <source>
        <dbReference type="ARBA" id="ARBA00022679"/>
    </source>
</evidence>
<dbReference type="InterPro" id="IPR036397">
    <property type="entry name" value="RNaseH_sf"/>
</dbReference>
<dbReference type="Proteomes" id="UP001589670">
    <property type="component" value="Unassembled WGS sequence"/>
</dbReference>
<name>A0ABV5HXH1_9RHOB</name>
<dbReference type="InterPro" id="IPR006309">
    <property type="entry name" value="DnaQ_proteo"/>
</dbReference>
<evidence type="ECO:0000256" key="8">
    <source>
        <dbReference type="ARBA" id="ARBA00022722"/>
    </source>
</evidence>
<keyword evidence="13 17" id="KW-0239">DNA-directed DNA polymerase</keyword>
<comment type="cofactor">
    <cofactor evidence="1 17">
        <name>Mn(2+)</name>
        <dbReference type="ChEBI" id="CHEBI:29035"/>
    </cofactor>
</comment>
<organism evidence="19 20">
    <name type="scientific">Roseovarius ramblicola</name>
    <dbReference type="NCBI Taxonomy" id="2022336"/>
    <lineage>
        <taxon>Bacteria</taxon>
        <taxon>Pseudomonadati</taxon>
        <taxon>Pseudomonadota</taxon>
        <taxon>Alphaproteobacteria</taxon>
        <taxon>Rhodobacterales</taxon>
        <taxon>Roseobacteraceae</taxon>
        <taxon>Roseovarius</taxon>
    </lineage>
</organism>
<proteinExistence type="predicted"/>
<dbReference type="EC" id="2.7.7.7" evidence="3 17"/>
<gene>
    <name evidence="17 19" type="primary">dnaQ</name>
    <name evidence="19" type="ORF">ACFFU4_04980</name>
</gene>
<keyword evidence="10 17" id="KW-0378">Hydrolase</keyword>
<keyword evidence="5 17" id="KW-0808">Transferase</keyword>
<keyword evidence="9 17" id="KW-0479">Metal-binding</keyword>
<dbReference type="RefSeq" id="WP_377067662.1">
    <property type="nucleotide sequence ID" value="NZ_JBHMEC010000008.1"/>
</dbReference>
<comment type="function">
    <text evidence="15 17">DNA polymerase III is a complex, multichain enzyme responsible for most of the replicative synthesis in bacteria. The epsilon subunit contain the editing function and is a proofreading 3'-5' exonuclease.</text>
</comment>
<evidence type="ECO:0000256" key="7">
    <source>
        <dbReference type="ARBA" id="ARBA00022705"/>
    </source>
</evidence>
<keyword evidence="11 17" id="KW-0269">Exonuclease</keyword>
<dbReference type="PANTHER" id="PTHR30231:SF41">
    <property type="entry name" value="DNA POLYMERASE III SUBUNIT EPSILON"/>
    <property type="match status" value="1"/>
</dbReference>
<evidence type="ECO:0000256" key="14">
    <source>
        <dbReference type="ARBA" id="ARBA00023211"/>
    </source>
</evidence>
<evidence type="ECO:0000256" key="1">
    <source>
        <dbReference type="ARBA" id="ARBA00001936"/>
    </source>
</evidence>